<gene>
    <name evidence="3" type="ORF">BCR44DRAFT_42830</name>
</gene>
<dbReference type="GO" id="GO:0003723">
    <property type="term" value="F:RNA binding"/>
    <property type="evidence" value="ECO:0007669"/>
    <property type="project" value="InterPro"/>
</dbReference>
<feature type="compositionally biased region" description="Basic residues" evidence="1">
    <location>
        <begin position="41"/>
        <end position="58"/>
    </location>
</feature>
<keyword evidence="4" id="KW-1185">Reference proteome</keyword>
<evidence type="ECO:0000259" key="2">
    <source>
        <dbReference type="SMART" id="SM00955"/>
    </source>
</evidence>
<dbReference type="GO" id="GO:0000932">
    <property type="term" value="C:P-body"/>
    <property type="evidence" value="ECO:0007669"/>
    <property type="project" value="TreeGrafter"/>
</dbReference>
<feature type="domain" description="RNB" evidence="2">
    <location>
        <begin position="438"/>
        <end position="825"/>
    </location>
</feature>
<dbReference type="EMBL" id="MCFL01000017">
    <property type="protein sequence ID" value="ORZ36400.1"/>
    <property type="molecule type" value="Genomic_DNA"/>
</dbReference>
<evidence type="ECO:0000256" key="1">
    <source>
        <dbReference type="SAM" id="MobiDB-lite"/>
    </source>
</evidence>
<organism evidence="3 4">
    <name type="scientific">Catenaria anguillulae PL171</name>
    <dbReference type="NCBI Taxonomy" id="765915"/>
    <lineage>
        <taxon>Eukaryota</taxon>
        <taxon>Fungi</taxon>
        <taxon>Fungi incertae sedis</taxon>
        <taxon>Blastocladiomycota</taxon>
        <taxon>Blastocladiomycetes</taxon>
        <taxon>Blastocladiales</taxon>
        <taxon>Catenariaceae</taxon>
        <taxon>Catenaria</taxon>
    </lineage>
</organism>
<feature type="compositionally biased region" description="Pro residues" evidence="1">
    <location>
        <begin position="77"/>
        <end position="96"/>
    </location>
</feature>
<dbReference type="AlphaFoldDB" id="A0A1Y2HP92"/>
<dbReference type="InterPro" id="IPR012340">
    <property type="entry name" value="NA-bd_OB-fold"/>
</dbReference>
<reference evidence="3 4" key="1">
    <citation type="submission" date="2016-07" db="EMBL/GenBank/DDBJ databases">
        <title>Pervasive Adenine N6-methylation of Active Genes in Fungi.</title>
        <authorList>
            <consortium name="DOE Joint Genome Institute"/>
            <person name="Mondo S.J."/>
            <person name="Dannebaum R.O."/>
            <person name="Kuo R.C."/>
            <person name="Labutti K."/>
            <person name="Haridas S."/>
            <person name="Kuo A."/>
            <person name="Salamov A."/>
            <person name="Ahrendt S.R."/>
            <person name="Lipzen A."/>
            <person name="Sullivan W."/>
            <person name="Andreopoulos W.B."/>
            <person name="Clum A."/>
            <person name="Lindquist E."/>
            <person name="Daum C."/>
            <person name="Ramamoorthy G.K."/>
            <person name="Gryganskyi A."/>
            <person name="Culley D."/>
            <person name="Magnuson J.K."/>
            <person name="James T.Y."/>
            <person name="O'Malley M.A."/>
            <person name="Stajich J.E."/>
            <person name="Spatafora J.W."/>
            <person name="Visel A."/>
            <person name="Grigoriev I.V."/>
        </authorList>
    </citation>
    <scope>NUCLEOTIDE SEQUENCE [LARGE SCALE GENOMIC DNA]</scope>
    <source>
        <strain evidence="3 4">PL171</strain>
    </source>
</reference>
<dbReference type="Proteomes" id="UP000193411">
    <property type="component" value="Unassembled WGS sequence"/>
</dbReference>
<dbReference type="GO" id="GO:0006402">
    <property type="term" value="P:mRNA catabolic process"/>
    <property type="evidence" value="ECO:0007669"/>
    <property type="project" value="TreeGrafter"/>
</dbReference>
<accession>A0A1Y2HP92</accession>
<protein>
    <recommendedName>
        <fullName evidence="2">RNB domain-containing protein</fullName>
    </recommendedName>
</protein>
<dbReference type="PANTHER" id="PTHR23355">
    <property type="entry name" value="RIBONUCLEASE"/>
    <property type="match status" value="1"/>
</dbReference>
<proteinExistence type="predicted"/>
<dbReference type="GO" id="GO:0000175">
    <property type="term" value="F:3'-5'-RNA exonuclease activity"/>
    <property type="evidence" value="ECO:0007669"/>
    <property type="project" value="TreeGrafter"/>
</dbReference>
<dbReference type="InterPro" id="IPR050180">
    <property type="entry name" value="RNR_Ribonuclease"/>
</dbReference>
<sequence>MTTHRSAACACLCRRRLALSAPHLREREPVLDTHSPAPSRPKNHKNAHQKQKHPRQQHHNTDPFGFSKLMSNARPFPSRPPPGSHKPVQPPPPPRPYAVSALSLLRSTDIQTGDLVLVVRKGQPQLGAVIDHATGLRTLLGNGFQMTHGPSEVLFRVPGVYDFGSDKTANVQADVRGISRRASDMRLELQGKFGQVYDHFTFQAGKDAVPLAEYLEQVFGAETPLTIDHVMAAVLHLISDPAKHLTSFATLHQRTMVHFRPVRSLTTLTNGQRLIAQASASEEAFHTSSLASFLVKCRTLIDLNKPKADPAAAASSSSAEPLTPTPEFAWTQDDLTLLACLREVALGPRASLSAFAFVGTHILGPLGYKPEVRFPGPTLSLLLDLGVYSRIDNFPLYAQAYTLQPLEGLGFANADAAAARAEKESREVAVVDGLDSVRRVFGKDVEVYTVDDPGAHEIDDGISVEMDAATGGVAWIHVHVADPTAFIDRDSTLAKFALDRVQTVYFPEGTYPMLPGTIGSGLMSLGGRTNGESVRAVTISFRVNTDGDVVDARVEPSVVHTVIPRAYDLVDTVLDMIDMPGVSLPSEAANRVAPPRVLHSDPACDELLADRKQFGLGGPVTESQATVFRALQQIAKQHFHFRHKTGGAFNPTSTNAMVSAEIEGGMPALTPLEAAVPRARPQARAVDIRLHRDVLPLSPARQMIAELMIMAGRAAAMVATDAKLAVPFRSQPAPDLSQAYLPWAAGQGATANVFASRVHPTSLTLNMRDTLASLALMLPADQAATPGPHYQMGLSASPGYVKITSPLRRAVDMLGHWQLKSHFAHMRGLAGPTTHKMMSADALTRAMSAMRERERVIKAVQRAREAWWALEALRMRQALEQDLTYAARVVRVFDRPPAVLGVPPGSVGVAALVALVDAGVRAMVWMPGVAATMALSGGVGGVEVGEWVSVWIRQVCPVDGQVVGEVVRRWVEVDPRAD</sequence>
<name>A0A1Y2HP92_9FUNG</name>
<comment type="caution">
    <text evidence="3">The sequence shown here is derived from an EMBL/GenBank/DDBJ whole genome shotgun (WGS) entry which is preliminary data.</text>
</comment>
<dbReference type="OrthoDB" id="2285229at2759"/>
<dbReference type="PANTHER" id="PTHR23355:SF65">
    <property type="entry name" value="EXORIBONUCLEASE CYT-4, PUTATIVE (AFU_ORTHOLOGUE AFUA_7G01550)-RELATED"/>
    <property type="match status" value="1"/>
</dbReference>
<dbReference type="SMART" id="SM00955">
    <property type="entry name" value="RNB"/>
    <property type="match status" value="1"/>
</dbReference>
<evidence type="ECO:0000313" key="4">
    <source>
        <dbReference type="Proteomes" id="UP000193411"/>
    </source>
</evidence>
<dbReference type="SUPFAM" id="SSF50249">
    <property type="entry name" value="Nucleic acid-binding proteins"/>
    <property type="match status" value="1"/>
</dbReference>
<dbReference type="Pfam" id="PF00773">
    <property type="entry name" value="RNB"/>
    <property type="match status" value="1"/>
</dbReference>
<dbReference type="InterPro" id="IPR001900">
    <property type="entry name" value="RNase_II/R"/>
</dbReference>
<dbReference type="STRING" id="765915.A0A1Y2HP92"/>
<evidence type="ECO:0000313" key="3">
    <source>
        <dbReference type="EMBL" id="ORZ36400.1"/>
    </source>
</evidence>
<feature type="region of interest" description="Disordered" evidence="1">
    <location>
        <begin position="24"/>
        <end position="98"/>
    </location>
</feature>